<keyword evidence="1" id="KW-1133">Transmembrane helix</keyword>
<accession>A0ABQ0JSR8</accession>
<reference evidence="3" key="1">
    <citation type="journal article" date="2015" name="Genome Announc.">
        <title>Draft Genome Sequence of an Anaerobic Ammonium-Oxidizing Bacterium, "Candidatus Brocadia sinica".</title>
        <authorList>
            <person name="Oshiki M."/>
            <person name="Shinyako-Hata K."/>
            <person name="Satoh H."/>
            <person name="Okabe S."/>
        </authorList>
    </citation>
    <scope>NUCLEOTIDE SEQUENCE [LARGE SCALE GENOMIC DNA]</scope>
    <source>
        <strain evidence="3">JPN1</strain>
    </source>
</reference>
<evidence type="ECO:0000313" key="3">
    <source>
        <dbReference type="Proteomes" id="UP000032309"/>
    </source>
</evidence>
<gene>
    <name evidence="2" type="ORF">BROSI_A0270</name>
</gene>
<keyword evidence="3" id="KW-1185">Reference proteome</keyword>
<evidence type="ECO:0000256" key="1">
    <source>
        <dbReference type="SAM" id="Phobius"/>
    </source>
</evidence>
<keyword evidence="1" id="KW-0472">Membrane</keyword>
<keyword evidence="1" id="KW-0812">Transmembrane</keyword>
<dbReference type="EMBL" id="BAFN01000001">
    <property type="protein sequence ID" value="GAN31766.1"/>
    <property type="molecule type" value="Genomic_DNA"/>
</dbReference>
<feature type="transmembrane region" description="Helical" evidence="1">
    <location>
        <begin position="42"/>
        <end position="59"/>
    </location>
</feature>
<protein>
    <submittedName>
        <fullName evidence="2">Uncharacterized protein</fullName>
    </submittedName>
</protein>
<proteinExistence type="predicted"/>
<dbReference type="RefSeq" id="WP_052561646.1">
    <property type="nucleotide sequence ID" value="NZ_BAFN01000001.1"/>
</dbReference>
<feature type="transmembrane region" description="Helical" evidence="1">
    <location>
        <begin position="15"/>
        <end position="36"/>
    </location>
</feature>
<dbReference type="Proteomes" id="UP000032309">
    <property type="component" value="Unassembled WGS sequence"/>
</dbReference>
<sequence>MAKNFQSIKSLPKDIIINLVTSILGSLLISSIPWFLAGKVRLSILLFGLLMIAIPYLLFTKYKRLFKLIKAGMDGYYYSFDLSENRKIFHETQSSFCYLGISSNSILEDFRKWTDESTSINKYLFLLMDPESPALKKQIAYEKGISLDTNISSLNTQLFQIIEHEVEVEKKRIYSAIEVLKNLLPFRNGKLSIRLHKEFIPWWMYLLDDKKIYLGILEKGKRGQDSPAMVISKNPDYPSPFDPFKNTWDRMWADAGKDI</sequence>
<comment type="caution">
    <text evidence="2">The sequence shown here is derived from an EMBL/GenBank/DDBJ whole genome shotgun (WGS) entry which is preliminary data.</text>
</comment>
<name>A0ABQ0JSR8_9BACT</name>
<organism evidence="2 3">
    <name type="scientific">Candidatus Brocadia sinica JPN1</name>
    <dbReference type="NCBI Taxonomy" id="1197129"/>
    <lineage>
        <taxon>Bacteria</taxon>
        <taxon>Pseudomonadati</taxon>
        <taxon>Planctomycetota</taxon>
        <taxon>Candidatus Brocadiia</taxon>
        <taxon>Candidatus Brocadiales</taxon>
        <taxon>Candidatus Brocadiaceae</taxon>
        <taxon>Candidatus Brocadia</taxon>
    </lineage>
</organism>
<evidence type="ECO:0000313" key="2">
    <source>
        <dbReference type="EMBL" id="GAN31766.1"/>
    </source>
</evidence>